<feature type="transmembrane region" description="Helical" evidence="2">
    <location>
        <begin position="882"/>
        <end position="901"/>
    </location>
</feature>
<name>A0ABS2G7E8_9FIRM</name>
<feature type="transmembrane region" description="Helical" evidence="2">
    <location>
        <begin position="851"/>
        <end position="870"/>
    </location>
</feature>
<dbReference type="PRINTS" id="PR00702">
    <property type="entry name" value="ACRIFLAVINRP"/>
</dbReference>
<feature type="transmembrane region" description="Helical" evidence="2">
    <location>
        <begin position="382"/>
        <end position="406"/>
    </location>
</feature>
<feature type="transmembrane region" description="Helical" evidence="2">
    <location>
        <begin position="427"/>
        <end position="447"/>
    </location>
</feature>
<dbReference type="Gene3D" id="1.20.1640.10">
    <property type="entry name" value="Multidrug efflux transporter AcrB transmembrane domain"/>
    <property type="match status" value="2"/>
</dbReference>
<dbReference type="Proteomes" id="UP000729290">
    <property type="component" value="Unassembled WGS sequence"/>
</dbReference>
<dbReference type="PANTHER" id="PTHR32063">
    <property type="match status" value="1"/>
</dbReference>
<dbReference type="Pfam" id="PF00873">
    <property type="entry name" value="ACR_tran"/>
    <property type="match status" value="1"/>
</dbReference>
<feature type="transmembrane region" description="Helical" evidence="2">
    <location>
        <begin position="907"/>
        <end position="932"/>
    </location>
</feature>
<feature type="transmembrane region" description="Helical" evidence="2">
    <location>
        <begin position="984"/>
        <end position="1010"/>
    </location>
</feature>
<dbReference type="SUPFAM" id="SSF82693">
    <property type="entry name" value="Multidrug efflux transporter AcrB pore domain, PN1, PN2, PC1 and PC2 subdomains"/>
    <property type="match status" value="3"/>
</dbReference>
<dbReference type="InterPro" id="IPR027463">
    <property type="entry name" value="AcrB_DN_DC_subdom"/>
</dbReference>
<accession>A0ABS2G7E8</accession>
<feature type="transmembrane region" description="Helical" evidence="2">
    <location>
        <begin position="459"/>
        <end position="486"/>
    </location>
</feature>
<feature type="transmembrane region" description="Helical" evidence="2">
    <location>
        <begin position="953"/>
        <end position="972"/>
    </location>
</feature>
<dbReference type="Gene3D" id="3.30.70.1320">
    <property type="entry name" value="Multidrug efflux transporter AcrB pore domain like"/>
    <property type="match status" value="1"/>
</dbReference>
<feature type="transmembrane region" description="Helical" evidence="2">
    <location>
        <begin position="356"/>
        <end position="376"/>
    </location>
</feature>
<comment type="caution">
    <text evidence="3">The sequence shown here is derived from an EMBL/GenBank/DDBJ whole genome shotgun (WGS) entry which is preliminary data.</text>
</comment>
<dbReference type="InterPro" id="IPR001036">
    <property type="entry name" value="Acrflvin-R"/>
</dbReference>
<proteinExistence type="predicted"/>
<evidence type="ECO:0000313" key="4">
    <source>
        <dbReference type="Proteomes" id="UP000729290"/>
    </source>
</evidence>
<feature type="transmembrane region" description="Helical" evidence="2">
    <location>
        <begin position="12"/>
        <end position="31"/>
    </location>
</feature>
<dbReference type="Gene3D" id="3.30.70.1440">
    <property type="entry name" value="Multidrug efflux transporter AcrB pore domain"/>
    <property type="match status" value="1"/>
</dbReference>
<keyword evidence="4" id="KW-1185">Reference proteome</keyword>
<evidence type="ECO:0000256" key="1">
    <source>
        <dbReference type="SAM" id="Coils"/>
    </source>
</evidence>
<keyword evidence="2" id="KW-0812">Transmembrane</keyword>
<gene>
    <name evidence="3" type="ORF">H9X83_04340</name>
</gene>
<organism evidence="3 4">
    <name type="scientific">Anaerotignum lactatifermentans</name>
    <dbReference type="NCBI Taxonomy" id="160404"/>
    <lineage>
        <taxon>Bacteria</taxon>
        <taxon>Bacillati</taxon>
        <taxon>Bacillota</taxon>
        <taxon>Clostridia</taxon>
        <taxon>Lachnospirales</taxon>
        <taxon>Anaerotignaceae</taxon>
        <taxon>Anaerotignum</taxon>
    </lineage>
</organism>
<evidence type="ECO:0000256" key="2">
    <source>
        <dbReference type="SAM" id="Phobius"/>
    </source>
</evidence>
<dbReference type="EMBL" id="JACSNV010000004">
    <property type="protein sequence ID" value="MBM6877391.1"/>
    <property type="molecule type" value="Genomic_DNA"/>
</dbReference>
<feature type="coiled-coil region" evidence="1">
    <location>
        <begin position="1012"/>
        <end position="1039"/>
    </location>
</feature>
<keyword evidence="2" id="KW-0472">Membrane</keyword>
<evidence type="ECO:0000313" key="3">
    <source>
        <dbReference type="EMBL" id="MBM6877391.1"/>
    </source>
</evidence>
<dbReference type="SUPFAM" id="SSF82714">
    <property type="entry name" value="Multidrug efflux transporter AcrB TolC docking domain, DN and DC subdomains"/>
    <property type="match status" value="2"/>
</dbReference>
<reference evidence="3 4" key="1">
    <citation type="journal article" date="2021" name="Sci. Rep.">
        <title>The distribution of antibiotic resistance genes in chicken gut microbiota commensals.</title>
        <authorList>
            <person name="Juricova H."/>
            <person name="Matiasovicova J."/>
            <person name="Kubasova T."/>
            <person name="Cejkova D."/>
            <person name="Rychlik I."/>
        </authorList>
    </citation>
    <scope>NUCLEOTIDE SEQUENCE [LARGE SCALE GENOMIC DNA]</scope>
    <source>
        <strain evidence="3 4">An431b</strain>
    </source>
</reference>
<feature type="transmembrane region" description="Helical" evidence="2">
    <location>
        <begin position="333"/>
        <end position="349"/>
    </location>
</feature>
<sequence>MISRLAIRRNVTTFMVTMMVFLGGIVAYLNLDMALMPNVDIPIVVVTTTYVGAGPEEMENLVTEPLEEALSTVTNVETISSVSSADVSFAMVQFVDGTDIDMASVDLREVIDRVKSSLPDDAGEPNIIKMDMNALPIYLGVTAENMDLNALNEMLEDNVVNRLERIEGVASVDMTGGIEREIRITVDPQKLAGYGISTSTLSQVLAAENMNLPSGSLSQGTTTVQVRTMGEFSSIEEIRNLPITTSGGALIHLSDVATVEEMEVDRSSFTIIDGEYGIMLSVNKQSTANLVDVSKKLQEEMADLNAAYPELQITMLTDTSEYIQTSLSNVTETAFLSAIIAFFVLLLFLKNPLTSIIIAVSIPTSILASFALMYLAGMTLNIISMGGLAIGIGMLVDNSVVVLDSIYQYYERGYAPAEAAESGAKEVTMAVTASTLTTVAVFLPIAFVSGSVGQLMQSLSFAICFSLISSLVVSITFVPMACALFLRRERKKKEPNKKLFHILYMWDLVLDKINNGYEKLIKWALRHPRRTICIVLAAFIGSLCTLPITGMDFMDEMDEGVANITIEMPNGTDLDATEETVWEVLYRLQDIPEAQTVYASVGGGMLSSGTSSASITMNLVDKENRSRSTNEICEEIKELTADIPGAEITASSSSSAMGSFGGTDVSLNVYGYDSAVLLDVEEDLVELLSGIPQLKDVEGSTGATVPEAKVVIDRNKASLYGITTASIASSLNTAISGSTATQYKIDGTEIDVVIRYDTADLNYLTDLNDLTVSSAYGGEIPLSSIASVEMSESATSIYRENQKNYITIEASSPELSGSDAQKLVESVLADYEFPDGCSYEFGGTLEMMNDAFSSLTTALIVAVLLVYMIMASQFESLRYPAIVMFSMPLAFTGAILGLFITGNTITMSAMMGFIMLAGMVVNNGIVLVDYTNQLMSRGMSCYKALTTAGPRRLRPIMMTTLTTILGLIPMVVTQQEGSEMMRSLALSVIFGLTLSSMVTLVFIPVVYAWMNRRRQKRLRRRVEKRMAKAEKAAQKAAAES</sequence>
<feature type="transmembrane region" description="Helical" evidence="2">
    <location>
        <begin position="531"/>
        <end position="549"/>
    </location>
</feature>
<dbReference type="Gene3D" id="3.30.2090.10">
    <property type="entry name" value="Multidrug efflux transporter AcrB TolC docking domain, DN and DC subdomains"/>
    <property type="match status" value="2"/>
</dbReference>
<keyword evidence="1" id="KW-0175">Coiled coil</keyword>
<dbReference type="RefSeq" id="WP_205133396.1">
    <property type="nucleotide sequence ID" value="NZ_JACSNT010000005.1"/>
</dbReference>
<dbReference type="PANTHER" id="PTHR32063:SF0">
    <property type="entry name" value="SWARMING MOTILITY PROTEIN SWRC"/>
    <property type="match status" value="1"/>
</dbReference>
<keyword evidence="2" id="KW-1133">Transmembrane helix</keyword>
<protein>
    <submittedName>
        <fullName evidence="3">Efflux RND transporter permease subunit</fullName>
    </submittedName>
</protein>
<dbReference type="SUPFAM" id="SSF82866">
    <property type="entry name" value="Multidrug efflux transporter AcrB transmembrane domain"/>
    <property type="match status" value="2"/>
</dbReference>
<dbReference type="Gene3D" id="3.30.70.1430">
    <property type="entry name" value="Multidrug efflux transporter AcrB pore domain"/>
    <property type="match status" value="2"/>
</dbReference>